<dbReference type="Gene3D" id="3.30.450.20">
    <property type="entry name" value="PAS domain"/>
    <property type="match status" value="2"/>
</dbReference>
<dbReference type="PANTHER" id="PTHR47429">
    <property type="entry name" value="PROTEIN TWIN LOV 1"/>
    <property type="match status" value="1"/>
</dbReference>
<reference evidence="6 7" key="1">
    <citation type="submission" date="2023-09" db="EMBL/GenBank/DDBJ databases">
        <title>Pangenome analysis of Batrachochytrium dendrobatidis and related Chytrids.</title>
        <authorList>
            <person name="Yacoub M.N."/>
            <person name="Stajich J.E."/>
            <person name="James T.Y."/>
        </authorList>
    </citation>
    <scope>NUCLEOTIDE SEQUENCE [LARGE SCALE GENOMIC DNA]</scope>
    <source>
        <strain evidence="6 7">JEL0888</strain>
    </source>
</reference>
<dbReference type="InterPro" id="IPR000014">
    <property type="entry name" value="PAS"/>
</dbReference>
<protein>
    <recommendedName>
        <fullName evidence="5">PAS domain-containing protein</fullName>
    </recommendedName>
</protein>
<evidence type="ECO:0000313" key="7">
    <source>
        <dbReference type="Proteomes" id="UP001527925"/>
    </source>
</evidence>
<dbReference type="Proteomes" id="UP001527925">
    <property type="component" value="Unassembled WGS sequence"/>
</dbReference>
<dbReference type="PANTHER" id="PTHR47429:SF7">
    <property type="entry name" value="GATA-FACTOR"/>
    <property type="match status" value="1"/>
</dbReference>
<evidence type="ECO:0000259" key="5">
    <source>
        <dbReference type="PROSITE" id="PS50112"/>
    </source>
</evidence>
<feature type="compositionally biased region" description="Low complexity" evidence="4">
    <location>
        <begin position="402"/>
        <end position="418"/>
    </location>
</feature>
<dbReference type="Pfam" id="PF08447">
    <property type="entry name" value="PAS_3"/>
    <property type="match status" value="1"/>
</dbReference>
<evidence type="ECO:0000256" key="2">
    <source>
        <dbReference type="ARBA" id="ARBA00022643"/>
    </source>
</evidence>
<organism evidence="6 7">
    <name type="scientific">Polyrhizophydium stewartii</name>
    <dbReference type="NCBI Taxonomy" id="2732419"/>
    <lineage>
        <taxon>Eukaryota</taxon>
        <taxon>Fungi</taxon>
        <taxon>Fungi incertae sedis</taxon>
        <taxon>Chytridiomycota</taxon>
        <taxon>Chytridiomycota incertae sedis</taxon>
        <taxon>Chytridiomycetes</taxon>
        <taxon>Rhizophydiales</taxon>
        <taxon>Rhizophydiales incertae sedis</taxon>
        <taxon>Polyrhizophydium</taxon>
    </lineage>
</organism>
<keyword evidence="1" id="KW-0285">Flavoprotein</keyword>
<gene>
    <name evidence="6" type="ORF">HK105_208914</name>
</gene>
<dbReference type="SUPFAM" id="SSF55785">
    <property type="entry name" value="PYP-like sensor domain (PAS domain)"/>
    <property type="match status" value="2"/>
</dbReference>
<evidence type="ECO:0000313" key="6">
    <source>
        <dbReference type="EMBL" id="KAL2911613.1"/>
    </source>
</evidence>
<dbReference type="PROSITE" id="PS50112">
    <property type="entry name" value="PAS"/>
    <property type="match status" value="2"/>
</dbReference>
<dbReference type="Pfam" id="PF13426">
    <property type="entry name" value="PAS_9"/>
    <property type="match status" value="1"/>
</dbReference>
<dbReference type="CDD" id="cd00130">
    <property type="entry name" value="PAS"/>
    <property type="match status" value="2"/>
</dbReference>
<proteinExistence type="predicted"/>
<keyword evidence="2" id="KW-0288">FMN</keyword>
<comment type="caution">
    <text evidence="6">The sequence shown here is derived from an EMBL/GenBank/DDBJ whole genome shotgun (WGS) entry which is preliminary data.</text>
</comment>
<feature type="domain" description="PAS" evidence="5">
    <location>
        <begin position="139"/>
        <end position="173"/>
    </location>
</feature>
<name>A0ABR4MWJ1_9FUNG</name>
<evidence type="ECO:0000256" key="3">
    <source>
        <dbReference type="ARBA" id="ARBA00022991"/>
    </source>
</evidence>
<sequence>MSNRTAITLADPAATALLVAAAARQQNQLNLPLLHPPTAPAPPALDGPGVIELGPATALGTGTPIASGSVAGLGMAMALGTPGPSTGLASMSRAPGGYASSLAGVYSESGFDLLSVLALVVNRPNPVIDLGPVDMASSFIVVDARKEDMPIIHASSSFEKLTGYSSVEVTGRNCRFLQSPSGVVEKGAHRQFVDNATVFQLKLSIELCQECQYVNLNYRKGGEPFVNLLTIIPICTDGSGIVTYFVGFQVDIMQQSAVMLRPISAPATAESTPPLAPLAPFDSEPDFATTMSASLAQWIEKQESAVDANQRELDVVDTLLEAPLLCEAQEASPVSFLSDKPSPKTPVSASQSAVSPASSAAASAAAQFAAPMPKPHAATSSAQKRQVRVMPLAAERRDAKADAALSDGTSSSTGSPPEALTAVAVAARSRKRAAGTETGHDLAAASGQAAKLRANSHCEIAKHHPDFVHILSSRGIILYASEASTRSGLGYSPRDLVGHNIGDYCHPGDAITLMRDLKGATRGQIVSTFARLRSKSGEYIWLQIAGHKYEMNNRKRTKCFILSGRVRQLGTLPSAFLSPVVDSRAVLVRVARTTGFILRVYYSAAEQDRAGDPDEDARSGKSIYAFMDKLDAARVAHALARPDAHGADPMHVSSSLLVPAAEPRAVVMAVWPSNPTECFVAAWQPDEAARPEVAPTAAAVALRAPVTTANEAVDVLAAAAPSHPMSLQFQVNKLKRANRRLEDAIAMIGATPSPSSSQSA</sequence>
<dbReference type="SMART" id="SM00086">
    <property type="entry name" value="PAC"/>
    <property type="match status" value="1"/>
</dbReference>
<evidence type="ECO:0000256" key="4">
    <source>
        <dbReference type="SAM" id="MobiDB-lite"/>
    </source>
</evidence>
<keyword evidence="3" id="KW-0157">Chromophore</keyword>
<dbReference type="InterPro" id="IPR001610">
    <property type="entry name" value="PAC"/>
</dbReference>
<evidence type="ECO:0000256" key="1">
    <source>
        <dbReference type="ARBA" id="ARBA00022630"/>
    </source>
</evidence>
<dbReference type="InterPro" id="IPR035965">
    <property type="entry name" value="PAS-like_dom_sf"/>
</dbReference>
<dbReference type="SMART" id="SM00091">
    <property type="entry name" value="PAS"/>
    <property type="match status" value="2"/>
</dbReference>
<dbReference type="NCBIfam" id="TIGR00229">
    <property type="entry name" value="sensory_box"/>
    <property type="match status" value="1"/>
</dbReference>
<dbReference type="EMBL" id="JADGIZ020000096">
    <property type="protein sequence ID" value="KAL2911613.1"/>
    <property type="molecule type" value="Genomic_DNA"/>
</dbReference>
<accession>A0ABR4MWJ1</accession>
<feature type="domain" description="PAS" evidence="5">
    <location>
        <begin position="489"/>
        <end position="524"/>
    </location>
</feature>
<keyword evidence="7" id="KW-1185">Reference proteome</keyword>
<dbReference type="InterPro" id="IPR013655">
    <property type="entry name" value="PAS_fold_3"/>
</dbReference>
<feature type="region of interest" description="Disordered" evidence="4">
    <location>
        <begin position="396"/>
        <end position="418"/>
    </location>
</feature>